<reference evidence="1" key="1">
    <citation type="submission" date="2021-03" db="EMBL/GenBank/DDBJ databases">
        <title>Comparative genomics and phylogenomic investigation of the class Geoglossomycetes provide insights into ecological specialization and systematics.</title>
        <authorList>
            <person name="Melie T."/>
            <person name="Pirro S."/>
            <person name="Miller A.N."/>
            <person name="Quandt A."/>
        </authorList>
    </citation>
    <scope>NUCLEOTIDE SEQUENCE</scope>
    <source>
        <strain evidence="1">GBOQ0MN5Z8</strain>
    </source>
</reference>
<protein>
    <submittedName>
        <fullName evidence="1">Uncharacterized protein</fullName>
    </submittedName>
</protein>
<dbReference type="Gene3D" id="3.40.390.10">
    <property type="entry name" value="Collagenase (Catalytic Domain)"/>
    <property type="match status" value="1"/>
</dbReference>
<evidence type="ECO:0000313" key="2">
    <source>
        <dbReference type="Proteomes" id="UP000698800"/>
    </source>
</evidence>
<keyword evidence="2" id="KW-1185">Reference proteome</keyword>
<dbReference type="AlphaFoldDB" id="A0A9P8I6L0"/>
<dbReference type="InterPro" id="IPR024079">
    <property type="entry name" value="MetalloPept_cat_dom_sf"/>
</dbReference>
<evidence type="ECO:0000313" key="1">
    <source>
        <dbReference type="EMBL" id="KAH0541557.1"/>
    </source>
</evidence>
<sequence>MAIANPPLPDVLPVAIPGNSRASDDSPPIPIPQPIGFPPFPLPKPIRTGSWLVNYQPANSTTVAYDGTIRIENNSAGRTASGDLYQRPVFVLPGGPFPPRPPFPPIPPHVLLRPPPNPANGIPIQSRGNYRYYLRITRIDEFLTTRGTFDMGIQMYRYQATSKTDFSFTKDTSDYNVKMTWMTVPLGSGYPSPSDYAEGDVKSDTTGAVVGRLKMGWVSEFFRKCKVEIDTVSGSERPLDNGAGQNWQTVFKNVGLDLSVELSDTDVLEKSGDSWSDGELHQAMLEKREPVNLDEEWHYYILVVKELDDPAFGVMFDWSSTDSNNVAREGVGIGSHIMTPDTDNWGVEKNKRFGTAKAPYFRTAVHELGHAFGLLHNVVESDNSFMNRTLTIVSKGTPANPFPNNIKWNYADENLMQLRHWPDIYVRPGGVEFGLESNTNPPISPQDEVFEMPDLDLEVTPLLGEVPLGAPVRVNVKLTNKGKEPALVPSDIGFKSGYVSGTVTHSSRITRSFKPLVCYDKQPPLKNLGAGESISTSLTLLRGGQGALFPSSGIADIIVRVGWGLSGGAAATVVGSRSVLVTPPLDKSHAAAAHKLLTTPDVHLVLVLGGDHLDEGVDAIRKALQDKTLRPHYASVEARRRCQKFYDRAADVGSASSLIDADVVMSHIERAKLEKMGVDCGSVNKYGNRPHS</sequence>
<dbReference type="SUPFAM" id="SSF55486">
    <property type="entry name" value="Metalloproteases ('zincins'), catalytic domain"/>
    <property type="match status" value="2"/>
</dbReference>
<gene>
    <name evidence="1" type="ORF">FGG08_003969</name>
</gene>
<organism evidence="1 2">
    <name type="scientific">Glutinoglossum americanum</name>
    <dbReference type="NCBI Taxonomy" id="1670608"/>
    <lineage>
        <taxon>Eukaryota</taxon>
        <taxon>Fungi</taxon>
        <taxon>Dikarya</taxon>
        <taxon>Ascomycota</taxon>
        <taxon>Pezizomycotina</taxon>
        <taxon>Geoglossomycetes</taxon>
        <taxon>Geoglossales</taxon>
        <taxon>Geoglossaceae</taxon>
        <taxon>Glutinoglossum</taxon>
    </lineage>
</organism>
<comment type="caution">
    <text evidence="1">The sequence shown here is derived from an EMBL/GenBank/DDBJ whole genome shotgun (WGS) entry which is preliminary data.</text>
</comment>
<name>A0A9P8I6L0_9PEZI</name>
<proteinExistence type="predicted"/>
<dbReference type="OrthoDB" id="406838at2759"/>
<dbReference type="EMBL" id="JAGHQL010000075">
    <property type="protein sequence ID" value="KAH0541557.1"/>
    <property type="molecule type" value="Genomic_DNA"/>
</dbReference>
<dbReference type="Proteomes" id="UP000698800">
    <property type="component" value="Unassembled WGS sequence"/>
</dbReference>
<accession>A0A9P8I6L0</accession>
<dbReference type="GO" id="GO:0008237">
    <property type="term" value="F:metallopeptidase activity"/>
    <property type="evidence" value="ECO:0007669"/>
    <property type="project" value="InterPro"/>
</dbReference>